<reference evidence="10" key="1">
    <citation type="submission" date="2016-12" db="EMBL/GenBank/DDBJ databases">
        <title>Comparative genomics of four Isosphaeraceae planctomycetes: a common pool of plasmids and glycoside hydrolase genes.</title>
        <authorList>
            <person name="Ivanova A."/>
        </authorList>
    </citation>
    <scope>NUCLEOTIDE SEQUENCE [LARGE SCALE GENOMIC DNA]</scope>
    <source>
        <strain evidence="10">PX4</strain>
    </source>
</reference>
<gene>
    <name evidence="9" type="primary">gspF</name>
    <name evidence="9" type="ORF">BSF38_04716</name>
</gene>
<proteinExistence type="inferred from homology"/>
<keyword evidence="5 7" id="KW-1133">Transmembrane helix</keyword>
<feature type="transmembrane region" description="Helical" evidence="7">
    <location>
        <begin position="322"/>
        <end position="348"/>
    </location>
</feature>
<feature type="transmembrane region" description="Helical" evidence="7">
    <location>
        <begin position="115"/>
        <end position="139"/>
    </location>
</feature>
<dbReference type="Proteomes" id="UP000186309">
    <property type="component" value="Chromosome"/>
</dbReference>
<evidence type="ECO:0000256" key="5">
    <source>
        <dbReference type="ARBA" id="ARBA00022989"/>
    </source>
</evidence>
<name>A0A1U7CW48_9BACT</name>
<dbReference type="InterPro" id="IPR018076">
    <property type="entry name" value="T2SS_GspF_dom"/>
</dbReference>
<keyword evidence="3" id="KW-1003">Cell membrane</keyword>
<evidence type="ECO:0000313" key="10">
    <source>
        <dbReference type="Proteomes" id="UP000186309"/>
    </source>
</evidence>
<feature type="domain" description="Type II secretion system protein GspF" evidence="8">
    <location>
        <begin position="224"/>
        <end position="344"/>
    </location>
</feature>
<dbReference type="Gene3D" id="1.20.81.30">
    <property type="entry name" value="Type II secretion system (T2SS), domain F"/>
    <property type="match status" value="2"/>
</dbReference>
<keyword evidence="6 7" id="KW-0472">Membrane</keyword>
<evidence type="ECO:0000256" key="6">
    <source>
        <dbReference type="ARBA" id="ARBA00023136"/>
    </source>
</evidence>
<evidence type="ECO:0000313" key="9">
    <source>
        <dbReference type="EMBL" id="APW63155.1"/>
    </source>
</evidence>
<dbReference type="PANTHER" id="PTHR30012:SF0">
    <property type="entry name" value="TYPE II SECRETION SYSTEM PROTEIN F-RELATED"/>
    <property type="match status" value="1"/>
</dbReference>
<dbReference type="AlphaFoldDB" id="A0A1U7CW48"/>
<evidence type="ECO:0000256" key="3">
    <source>
        <dbReference type="ARBA" id="ARBA00022475"/>
    </source>
</evidence>
<feature type="domain" description="Type II secretion system protein GspF" evidence="8">
    <location>
        <begin position="26"/>
        <end position="144"/>
    </location>
</feature>
<dbReference type="STRING" id="1387353.BSF38_04716"/>
<dbReference type="InterPro" id="IPR042094">
    <property type="entry name" value="T2SS_GspF_sf"/>
</dbReference>
<comment type="subcellular location">
    <subcellularLocation>
        <location evidence="1">Cell membrane</location>
        <topology evidence="1">Multi-pass membrane protein</topology>
    </subcellularLocation>
</comment>
<dbReference type="KEGG" id="pbor:BSF38_04716"/>
<dbReference type="PANTHER" id="PTHR30012">
    <property type="entry name" value="GENERAL SECRETION PATHWAY PROTEIN"/>
    <property type="match status" value="1"/>
</dbReference>
<comment type="similarity">
    <text evidence="2">Belongs to the GSP F family.</text>
</comment>
<evidence type="ECO:0000259" key="8">
    <source>
        <dbReference type="Pfam" id="PF00482"/>
    </source>
</evidence>
<dbReference type="GO" id="GO:0005886">
    <property type="term" value="C:plasma membrane"/>
    <property type="evidence" value="ECO:0007669"/>
    <property type="project" value="UniProtKB-SubCell"/>
</dbReference>
<evidence type="ECO:0000256" key="1">
    <source>
        <dbReference type="ARBA" id="ARBA00004651"/>
    </source>
</evidence>
<dbReference type="EMBL" id="CP019082">
    <property type="protein sequence ID" value="APW63155.1"/>
    <property type="molecule type" value="Genomic_DNA"/>
</dbReference>
<evidence type="ECO:0000256" key="2">
    <source>
        <dbReference type="ARBA" id="ARBA00005745"/>
    </source>
</evidence>
<protein>
    <submittedName>
        <fullName evidence="9">Type II secretion system protein F</fullName>
    </submittedName>
</protein>
<organism evidence="9 10">
    <name type="scientific">Paludisphaera borealis</name>
    <dbReference type="NCBI Taxonomy" id="1387353"/>
    <lineage>
        <taxon>Bacteria</taxon>
        <taxon>Pseudomonadati</taxon>
        <taxon>Planctomycetota</taxon>
        <taxon>Planctomycetia</taxon>
        <taxon>Isosphaerales</taxon>
        <taxon>Isosphaeraceae</taxon>
        <taxon>Paludisphaera</taxon>
    </lineage>
</organism>
<keyword evidence="4 7" id="KW-0812">Transmembrane</keyword>
<sequence>MSEASSAGSGARPVTIDQLIALNEEIVALVRSGSPLERGLVKAGEDLPGRLGAVTKILADRMGRGEDLVSALEAEKDAIPPLYRAVVEAGSRTGDLASALQGLTRYLRGYSETRAAIGLALWYPLLVVTLAYGLFIGVVTQLVPRFREAFEQFDLPATRALSFVERVGELAPYWWPIWPIMLCWMAFAWWRSGRAVQFSESGWTFLSFFPWMRPMLKDHQSAGFAELLALLLENKVAYPEAVSLAAEATGSTPLINEAHALSKNLEQGRPAGEALRGAPGPAFSPLLRWVLTSDQQQGSIVEALRNLAPMYRKRAAYRAEKLRLFLPSIVMILVGASATLLYALTLFLPLTGMLSRLAGP</sequence>
<dbReference type="RefSeq" id="WP_076349548.1">
    <property type="nucleotide sequence ID" value="NZ_CP019082.1"/>
</dbReference>
<evidence type="ECO:0000256" key="4">
    <source>
        <dbReference type="ARBA" id="ARBA00022692"/>
    </source>
</evidence>
<evidence type="ECO:0000256" key="7">
    <source>
        <dbReference type="SAM" id="Phobius"/>
    </source>
</evidence>
<feature type="transmembrane region" description="Helical" evidence="7">
    <location>
        <begin position="173"/>
        <end position="190"/>
    </location>
</feature>
<dbReference type="InterPro" id="IPR003004">
    <property type="entry name" value="GspF/PilC"/>
</dbReference>
<dbReference type="OrthoDB" id="279749at2"/>
<keyword evidence="10" id="KW-1185">Reference proteome</keyword>
<accession>A0A1U7CW48</accession>
<dbReference type="Pfam" id="PF00482">
    <property type="entry name" value="T2SSF"/>
    <property type="match status" value="2"/>
</dbReference>